<comment type="caution">
    <text evidence="1">The sequence shown here is derived from an EMBL/GenBank/DDBJ whole genome shotgun (WGS) entry which is preliminary data.</text>
</comment>
<proteinExistence type="predicted"/>
<protein>
    <submittedName>
        <fullName evidence="1">Uncharacterized protein</fullName>
    </submittedName>
</protein>
<reference evidence="2" key="1">
    <citation type="journal article" date="2019" name="Int. J. Syst. Evol. Microbiol.">
        <title>The Global Catalogue of Microorganisms (GCM) 10K type strain sequencing project: providing services to taxonomists for standard genome sequencing and annotation.</title>
        <authorList>
            <consortium name="The Broad Institute Genomics Platform"/>
            <consortium name="The Broad Institute Genome Sequencing Center for Infectious Disease"/>
            <person name="Wu L."/>
            <person name="Ma J."/>
        </authorList>
    </citation>
    <scope>NUCLEOTIDE SEQUENCE [LARGE SCALE GENOMIC DNA]</scope>
    <source>
        <strain evidence="2">JCM 17337</strain>
    </source>
</reference>
<keyword evidence="2" id="KW-1185">Reference proteome</keyword>
<dbReference type="Proteomes" id="UP001500748">
    <property type="component" value="Unassembled WGS sequence"/>
</dbReference>
<accession>A0ABP7G8C6</accession>
<dbReference type="EMBL" id="BAABDU010000003">
    <property type="protein sequence ID" value="GAA3758418.1"/>
    <property type="molecule type" value="Genomic_DNA"/>
</dbReference>
<evidence type="ECO:0000313" key="2">
    <source>
        <dbReference type="Proteomes" id="UP001500748"/>
    </source>
</evidence>
<gene>
    <name evidence="1" type="ORF">GCM10022423_06060</name>
</gene>
<sequence>MCKKEFALQNIDTAYWKTPGKRFMFGANIINGRVNLSFGDLLIYDGNDIINALI</sequence>
<evidence type="ECO:0000313" key="1">
    <source>
        <dbReference type="EMBL" id="GAA3758418.1"/>
    </source>
</evidence>
<organism evidence="1 2">
    <name type="scientific">Flavobacterium ginsengiterrae</name>
    <dbReference type="NCBI Taxonomy" id="871695"/>
    <lineage>
        <taxon>Bacteria</taxon>
        <taxon>Pseudomonadati</taxon>
        <taxon>Bacteroidota</taxon>
        <taxon>Flavobacteriia</taxon>
        <taxon>Flavobacteriales</taxon>
        <taxon>Flavobacteriaceae</taxon>
        <taxon>Flavobacterium</taxon>
    </lineage>
</organism>
<name>A0ABP7G8C6_9FLAO</name>